<dbReference type="OrthoDB" id="3182027at2"/>
<dbReference type="AlphaFoldDB" id="A0A417XVV0"/>
<evidence type="ECO:0000256" key="3">
    <source>
        <dbReference type="ARBA" id="ARBA00015991"/>
    </source>
</evidence>
<dbReference type="PANTHER" id="PTHR10029:SF3">
    <property type="entry name" value="ACYLPHOSPHATASE-RELATED"/>
    <property type="match status" value="1"/>
</dbReference>
<gene>
    <name evidence="9" type="ORF">D0Z08_24630</name>
</gene>
<dbReference type="Proteomes" id="UP000283644">
    <property type="component" value="Unassembled WGS sequence"/>
</dbReference>
<dbReference type="SUPFAM" id="SSF54975">
    <property type="entry name" value="Acylphosphatase/BLUF domain-like"/>
    <property type="match status" value="1"/>
</dbReference>
<accession>A0A417XVV0</accession>
<organism evidence="9 10">
    <name type="scientific">Nocardioides immobilis</name>
    <dbReference type="NCBI Taxonomy" id="2049295"/>
    <lineage>
        <taxon>Bacteria</taxon>
        <taxon>Bacillati</taxon>
        <taxon>Actinomycetota</taxon>
        <taxon>Actinomycetes</taxon>
        <taxon>Propionibacteriales</taxon>
        <taxon>Nocardioidaceae</taxon>
        <taxon>Nocardioides</taxon>
    </lineage>
</organism>
<evidence type="ECO:0000256" key="6">
    <source>
        <dbReference type="PROSITE-ProRule" id="PRU00520"/>
    </source>
</evidence>
<feature type="active site" evidence="6">
    <location>
        <position position="20"/>
    </location>
</feature>
<dbReference type="RefSeq" id="WP_118927927.1">
    <property type="nucleotide sequence ID" value="NZ_QXGH01000032.1"/>
</dbReference>
<dbReference type="EC" id="3.6.1.7" evidence="2 6"/>
<evidence type="ECO:0000256" key="4">
    <source>
        <dbReference type="ARBA" id="ARBA00022801"/>
    </source>
</evidence>
<dbReference type="PANTHER" id="PTHR10029">
    <property type="entry name" value="ACYLPHOSPHATASE"/>
    <property type="match status" value="1"/>
</dbReference>
<dbReference type="EMBL" id="QXGH01000032">
    <property type="protein sequence ID" value="RHW24503.1"/>
    <property type="molecule type" value="Genomic_DNA"/>
</dbReference>
<keyword evidence="10" id="KW-1185">Reference proteome</keyword>
<comment type="similarity">
    <text evidence="1 7">Belongs to the acylphosphatase family.</text>
</comment>
<sequence>MAARAVEVRITGQVQGVFYRARCAEEAARLGVTGWVRNEYDESVRGHFEGPSDAVDALVAWCHEGSPRAVVDQVEVTDVPAEGLTRFATE</sequence>
<evidence type="ECO:0000313" key="9">
    <source>
        <dbReference type="EMBL" id="RHW24503.1"/>
    </source>
</evidence>
<comment type="catalytic activity">
    <reaction evidence="5 6">
        <text>an acyl phosphate + H2O = a carboxylate + phosphate + H(+)</text>
        <dbReference type="Rhea" id="RHEA:14965"/>
        <dbReference type="ChEBI" id="CHEBI:15377"/>
        <dbReference type="ChEBI" id="CHEBI:15378"/>
        <dbReference type="ChEBI" id="CHEBI:29067"/>
        <dbReference type="ChEBI" id="CHEBI:43474"/>
        <dbReference type="ChEBI" id="CHEBI:59918"/>
        <dbReference type="EC" id="3.6.1.7"/>
    </reaction>
</comment>
<proteinExistence type="inferred from homology"/>
<dbReference type="InterPro" id="IPR001792">
    <property type="entry name" value="Acylphosphatase-like_dom"/>
</dbReference>
<feature type="active site" evidence="6">
    <location>
        <position position="38"/>
    </location>
</feature>
<evidence type="ECO:0000256" key="2">
    <source>
        <dbReference type="ARBA" id="ARBA00012150"/>
    </source>
</evidence>
<evidence type="ECO:0000313" key="10">
    <source>
        <dbReference type="Proteomes" id="UP000283644"/>
    </source>
</evidence>
<evidence type="ECO:0000256" key="5">
    <source>
        <dbReference type="ARBA" id="ARBA00047645"/>
    </source>
</evidence>
<evidence type="ECO:0000259" key="8">
    <source>
        <dbReference type="PROSITE" id="PS51160"/>
    </source>
</evidence>
<dbReference type="PROSITE" id="PS51160">
    <property type="entry name" value="ACYLPHOSPHATASE_3"/>
    <property type="match status" value="1"/>
</dbReference>
<feature type="domain" description="Acylphosphatase-like" evidence="8">
    <location>
        <begin position="5"/>
        <end position="90"/>
    </location>
</feature>
<evidence type="ECO:0000256" key="1">
    <source>
        <dbReference type="ARBA" id="ARBA00005614"/>
    </source>
</evidence>
<dbReference type="Gene3D" id="3.30.70.100">
    <property type="match status" value="1"/>
</dbReference>
<evidence type="ECO:0000256" key="7">
    <source>
        <dbReference type="RuleBase" id="RU004168"/>
    </source>
</evidence>
<reference evidence="9 10" key="1">
    <citation type="submission" date="2018-09" db="EMBL/GenBank/DDBJ databases">
        <title>Genome sequencing of Nocardioides immobilis CCTCC AB 2017083 for comparison to Nocardioides silvaticus.</title>
        <authorList>
            <person name="Li C."/>
            <person name="Wang G."/>
        </authorList>
    </citation>
    <scope>NUCLEOTIDE SEQUENCE [LARGE SCALE GENOMIC DNA]</scope>
    <source>
        <strain evidence="9 10">CCTCC AB 2017083</strain>
    </source>
</reference>
<dbReference type="PRINTS" id="PR00112">
    <property type="entry name" value="ACYLPHPHTASE"/>
</dbReference>
<dbReference type="GO" id="GO:0003998">
    <property type="term" value="F:acylphosphatase activity"/>
    <property type="evidence" value="ECO:0007669"/>
    <property type="project" value="UniProtKB-EC"/>
</dbReference>
<keyword evidence="4 6" id="KW-0378">Hydrolase</keyword>
<comment type="caution">
    <text evidence="9">The sequence shown here is derived from an EMBL/GenBank/DDBJ whole genome shotgun (WGS) entry which is preliminary data.</text>
</comment>
<dbReference type="InterPro" id="IPR020456">
    <property type="entry name" value="Acylphosphatase"/>
</dbReference>
<dbReference type="InterPro" id="IPR036046">
    <property type="entry name" value="Acylphosphatase-like_dom_sf"/>
</dbReference>
<dbReference type="Pfam" id="PF00708">
    <property type="entry name" value="Acylphosphatase"/>
    <property type="match status" value="1"/>
</dbReference>
<name>A0A417XVV0_9ACTN</name>
<protein>
    <recommendedName>
        <fullName evidence="3 6">acylphosphatase</fullName>
        <ecNumber evidence="2 6">3.6.1.7</ecNumber>
    </recommendedName>
</protein>